<keyword evidence="1" id="KW-1133">Transmembrane helix</keyword>
<name>A0A4Z0PTK7_9BACT</name>
<protein>
    <recommendedName>
        <fullName evidence="4">DUF1682 domain-containing protein</fullName>
    </recommendedName>
</protein>
<feature type="transmembrane region" description="Helical" evidence="1">
    <location>
        <begin position="12"/>
        <end position="35"/>
    </location>
</feature>
<proteinExistence type="predicted"/>
<dbReference type="RefSeq" id="WP_135398893.1">
    <property type="nucleotide sequence ID" value="NZ_SRMB01000007.1"/>
</dbReference>
<accession>A0A4Z0PTK7</accession>
<sequence>MNPKPWPLRVLKFVLLGVLFVAAMGYVTMSLWNWLVPELFHGPVVNFWQTLGLLLLTRLLTGFKGGAGRPGFSRKWQQHKNDWKQKLESRMAGMTPEEQEKFRQKMRASCGPPWMRRQAAETAFNTPAEQ</sequence>
<comment type="caution">
    <text evidence="2">The sequence shown here is derived from an EMBL/GenBank/DDBJ whole genome shotgun (WGS) entry which is preliminary data.</text>
</comment>
<evidence type="ECO:0000313" key="2">
    <source>
        <dbReference type="EMBL" id="TGE21110.1"/>
    </source>
</evidence>
<keyword evidence="1" id="KW-0812">Transmembrane</keyword>
<dbReference type="EMBL" id="SRMB01000007">
    <property type="protein sequence ID" value="TGE21110.1"/>
    <property type="molecule type" value="Genomic_DNA"/>
</dbReference>
<evidence type="ECO:0000313" key="3">
    <source>
        <dbReference type="Proteomes" id="UP000298471"/>
    </source>
</evidence>
<gene>
    <name evidence="2" type="ORF">E5K02_24160</name>
</gene>
<keyword evidence="1" id="KW-0472">Membrane</keyword>
<evidence type="ECO:0008006" key="4">
    <source>
        <dbReference type="Google" id="ProtNLM"/>
    </source>
</evidence>
<dbReference type="AlphaFoldDB" id="A0A4Z0PTK7"/>
<organism evidence="2 3">
    <name type="scientific">Hymenobacter metallicola</name>
    <dbReference type="NCBI Taxonomy" id="2563114"/>
    <lineage>
        <taxon>Bacteria</taxon>
        <taxon>Pseudomonadati</taxon>
        <taxon>Bacteroidota</taxon>
        <taxon>Cytophagia</taxon>
        <taxon>Cytophagales</taxon>
        <taxon>Hymenobacteraceae</taxon>
        <taxon>Hymenobacter</taxon>
    </lineage>
</organism>
<evidence type="ECO:0000256" key="1">
    <source>
        <dbReference type="SAM" id="Phobius"/>
    </source>
</evidence>
<reference evidence="2 3" key="1">
    <citation type="submission" date="2019-04" db="EMBL/GenBank/DDBJ databases">
        <authorList>
            <person name="Feng G."/>
            <person name="Zhang J."/>
            <person name="Zhu H."/>
        </authorList>
    </citation>
    <scope>NUCLEOTIDE SEQUENCE [LARGE SCALE GENOMIC DNA]</scope>
    <source>
        <strain evidence="2 3">9PBR-1</strain>
    </source>
</reference>
<dbReference type="OrthoDB" id="1099872at2"/>
<feature type="transmembrane region" description="Helical" evidence="1">
    <location>
        <begin position="47"/>
        <end position="67"/>
    </location>
</feature>
<dbReference type="Proteomes" id="UP000298471">
    <property type="component" value="Unassembled WGS sequence"/>
</dbReference>
<keyword evidence="3" id="KW-1185">Reference proteome</keyword>